<feature type="region of interest" description="Disordered" evidence="1">
    <location>
        <begin position="893"/>
        <end position="919"/>
    </location>
</feature>
<evidence type="ECO:0000259" key="2">
    <source>
        <dbReference type="Pfam" id="PF04182"/>
    </source>
</evidence>
<evidence type="ECO:0000313" key="3">
    <source>
        <dbReference type="EMBL" id="KAJ6237073.1"/>
    </source>
</evidence>
<evidence type="ECO:0000313" key="4">
    <source>
        <dbReference type="Proteomes" id="UP001150062"/>
    </source>
</evidence>
<proteinExistence type="predicted"/>
<evidence type="ECO:0000256" key="1">
    <source>
        <dbReference type="SAM" id="MobiDB-lite"/>
    </source>
</evidence>
<feature type="region of interest" description="Disordered" evidence="1">
    <location>
        <begin position="1366"/>
        <end position="1410"/>
    </location>
</feature>
<dbReference type="Pfam" id="PF04182">
    <property type="entry name" value="B-block_TFIIIC"/>
    <property type="match status" value="1"/>
</dbReference>
<feature type="compositionally biased region" description="Basic and acidic residues" evidence="1">
    <location>
        <begin position="423"/>
        <end position="436"/>
    </location>
</feature>
<feature type="domain" description="B-block binding subunit of TFIIIC" evidence="2">
    <location>
        <begin position="116"/>
        <end position="192"/>
    </location>
</feature>
<dbReference type="EMBL" id="JAOAOG010000240">
    <property type="protein sequence ID" value="KAJ6237073.1"/>
    <property type="molecule type" value="Genomic_DNA"/>
</dbReference>
<sequence>MFNDLIQKCVFEISLEGQCGCTLGSLFAKVRIKNPKFQRYIFSRCVQIGMLFSFSSCSVRERSKQKHDHVLIENKELASLDIMKNLDSLKVISPNHLRNKILWIPEFLDLAEKHLQILEIVARSRQYGISFLQITKQTGYSIGYLHNATVHLLSYNLVSKMKINIELLETNKKKNFKKKSLTFLLWHQRFCEQFNFLQTKKHYLTQGMEISQVLHHNQLEITILQILKGASLEYGLGKSELIFETLNNLSFQNHTRRIKDNVSKSLNILLQEKKIETEKIDKIDLQTKLQLSFNGRFEKKRFLLPKSPSQNVSTQVKGKIEINQKPSLNILCYPIKFQLLNHIYSKETNQVPQSEICHLFQLKNSETIRYINEFKSKKLIILKKQTIPKSIWLISPNKTIFKQLQESKNKKSLLKKDKKIKGEKKEKRKEKEKENNTVKSNEIQKLIFKYLSKNRIITSNGLFQFIKNYYRFKKKTISKIEIIKNINELQKKKKLKIFQLNQNKNEKDEKNIKYEIIYDELFLTCLNITNKEIKEKLFELSKKKKKKLLKNKIKGENKRIIRKCLISNGHLFGIGLRSLKLHYELINYILENQSPNNNNNNPDNNTNKIKKGKTIKSNYTINIEEFINNLTMKKFFQIIGYRCYINSDKLKKLYKYKINNLPKKKQAQTLCKYQQWQFWEIIYILYYFGLINFQFQNKNWDTKLIISQFSNNEKSQFDNNKIYNFLKKEDLKNYWMNLMQFYKKKIELKKEENEINKKNRKRKITEMKIENDYDYDNDNDILDEKKNVNTNKRKKVKIFPKSFLNNNIWDKYPIFNNKKKQLIKIEFQSNQKLTDNLCYNIAKKFGLTKTQIFNYYKKRSQSIMFLFGRKISFFHENQKNIHKISKKKRINNQNNRTLQNNLKNNTSDSNNVNRYNIDNTTDNDDNDNVKFKSIVFSIFDNLLKFNLKFLDDIFPFHYDSKFSNDRVFLILKLFSSISNSILRKKIVDKNLLFTNYSLLFIYNPIIYKGVNIHNQKDLRYFRYDVIIQCISIFLSRLKKFNFGKILKEIDWEIIQTVLGIDQIQIEKIIKGIWKTKKYKEKLCNLICDWRFKTKKQLIQRKNKIQIKKKKYIQFFNQNNFLYNFKKNFIIIPSFYFISLQKEKLIIPNGKHFSLNKWTNHFLNINNEQNKFSNFKSASSTTVTTTTETTPTVTSATTSTSISTSTEKLFPILKMICCIKKNNYFDKKLIYNILKPYKTHDIENLFNCWEKGKYIKQFENKDKQTYPIFRKLYWISNFEKNISKTFLKSFQFEKYLKIENRSIILKIELLNFSYDEKINIHHSIYLFYSIMFNLLINNCKIYLQNLKVNNYAVIKYFFNNSNDNYNDHNGNVNKDNNNNDNNNNNISSSSSSTNNNNNNNNNNYTNNNNDDDDNLILNDNDCCGENENDFLNFFDIPNNFQSFLKNNDLLKSQSITNLNKNQLNLINKYITKLHDNNDFKFNLQKFQNKLIKLLNLKKNKYLYFQYIEILKGLKLIGDLEFLYLFLMNNKENNHNQLFKQIPKMFLKLPQKENGNGNGNFNKKKDQNINIEFQINMKLIKHYQNKIIYILLKKPGILLSEIEDILIYLEEKEILFLVNILEKQGFLILKKIMINQNPFFTTNNQNNTNYFYYLTPQKNIYHYFRLKIFK</sequence>
<feature type="region of interest" description="Disordered" evidence="1">
    <location>
        <begin position="412"/>
        <end position="436"/>
    </location>
</feature>
<gene>
    <name evidence="3" type="ORF">M0813_03480</name>
</gene>
<accession>A0ABQ8XWT8</accession>
<dbReference type="InterPro" id="IPR007309">
    <property type="entry name" value="TFIIIC_Bblock-bd"/>
</dbReference>
<protein>
    <submittedName>
        <fullName evidence="3">Nuclear pore complex protein nup1</fullName>
    </submittedName>
</protein>
<name>A0ABQ8XWT8_9EUKA</name>
<feature type="compositionally biased region" description="Low complexity" evidence="1">
    <location>
        <begin position="1366"/>
        <end position="1407"/>
    </location>
</feature>
<comment type="caution">
    <text evidence="3">The sequence shown here is derived from an EMBL/GenBank/DDBJ whole genome shotgun (WGS) entry which is preliminary data.</text>
</comment>
<dbReference type="Proteomes" id="UP001150062">
    <property type="component" value="Unassembled WGS sequence"/>
</dbReference>
<keyword evidence="4" id="KW-1185">Reference proteome</keyword>
<reference evidence="3" key="1">
    <citation type="submission" date="2022-08" db="EMBL/GenBank/DDBJ databases">
        <title>Novel sulfate-reducing endosymbionts in the free-living metamonad Anaeramoeba.</title>
        <authorList>
            <person name="Jerlstrom-Hultqvist J."/>
            <person name="Cepicka I."/>
            <person name="Gallot-Lavallee L."/>
            <person name="Salas-Leiva D."/>
            <person name="Curtis B.A."/>
            <person name="Zahonova K."/>
            <person name="Pipaliya S."/>
            <person name="Dacks J."/>
            <person name="Roger A.J."/>
        </authorList>
    </citation>
    <scope>NUCLEOTIDE SEQUENCE</scope>
    <source>
        <strain evidence="3">Schooner1</strain>
    </source>
</reference>
<organism evidence="3 4">
    <name type="scientific">Anaeramoeba flamelloides</name>
    <dbReference type="NCBI Taxonomy" id="1746091"/>
    <lineage>
        <taxon>Eukaryota</taxon>
        <taxon>Metamonada</taxon>
        <taxon>Anaeramoebidae</taxon>
        <taxon>Anaeramoeba</taxon>
    </lineage>
</organism>
<feature type="compositionally biased region" description="Basic residues" evidence="1">
    <location>
        <begin position="412"/>
        <end position="422"/>
    </location>
</feature>